<dbReference type="RefSeq" id="WP_033257112.1">
    <property type="nucleotide sequence ID" value="NZ_BSRX01000060.1"/>
</dbReference>
<comment type="cofactor">
    <cofactor evidence="3">
        <name>Mg(2+)</name>
        <dbReference type="ChEBI" id="CHEBI:18420"/>
    </cofactor>
</comment>
<feature type="binding site" evidence="2">
    <location>
        <position position="162"/>
    </location>
    <ligand>
        <name>CoA</name>
        <dbReference type="ChEBI" id="CHEBI:57287"/>
    </ligand>
</feature>
<dbReference type="GO" id="GO:0005886">
    <property type="term" value="C:plasma membrane"/>
    <property type="evidence" value="ECO:0007669"/>
    <property type="project" value="TreeGrafter"/>
</dbReference>
<feature type="binding site" evidence="2">
    <location>
        <position position="37"/>
    </location>
    <ligand>
        <name>CoA</name>
        <dbReference type="ChEBI" id="CHEBI:57287"/>
    </ligand>
</feature>
<evidence type="ECO:0000259" key="5">
    <source>
        <dbReference type="Pfam" id="PF17837"/>
    </source>
</evidence>
<evidence type="ECO:0000313" key="7">
    <source>
        <dbReference type="Proteomes" id="UP001165143"/>
    </source>
</evidence>
<dbReference type="Proteomes" id="UP001165143">
    <property type="component" value="Unassembled WGS sequence"/>
</dbReference>
<keyword evidence="3" id="KW-0479">Metal-binding</keyword>
<comment type="caution">
    <text evidence="6">The sequence shown here is derived from an EMBL/GenBank/DDBJ whole genome shotgun (WGS) entry which is preliminary data.</text>
</comment>
<feature type="domain" description="4'-phosphopantetheinyl transferase" evidence="4">
    <location>
        <begin position="99"/>
        <end position="176"/>
    </location>
</feature>
<dbReference type="GO" id="GO:0000287">
    <property type="term" value="F:magnesium ion binding"/>
    <property type="evidence" value="ECO:0007669"/>
    <property type="project" value="InterPro"/>
</dbReference>
<feature type="binding site" evidence="2">
    <location>
        <position position="103"/>
    </location>
    <ligand>
        <name>CoA</name>
        <dbReference type="ChEBI" id="CHEBI:57287"/>
    </ligand>
</feature>
<dbReference type="InterPro" id="IPR008278">
    <property type="entry name" value="4-PPantetheinyl_Trfase_dom"/>
</dbReference>
<dbReference type="PANTHER" id="PTHR38096">
    <property type="entry name" value="ENTEROBACTIN SYNTHASE COMPONENT D"/>
    <property type="match status" value="1"/>
</dbReference>
<accession>A0A9W6USP9</accession>
<feature type="binding site" evidence="2">
    <location>
        <position position="152"/>
    </location>
    <ligand>
        <name>CoA</name>
        <dbReference type="ChEBI" id="CHEBI:57287"/>
    </ligand>
</feature>
<keyword evidence="3" id="KW-0460">Magnesium</keyword>
<evidence type="ECO:0000259" key="4">
    <source>
        <dbReference type="Pfam" id="PF01648"/>
    </source>
</evidence>
<name>A0A9W6USP9_9ACTN</name>
<protein>
    <submittedName>
        <fullName evidence="6">4'-phosphopantetheinyl transferase</fullName>
    </submittedName>
</protein>
<evidence type="ECO:0000313" key="6">
    <source>
        <dbReference type="EMBL" id="GLW58813.1"/>
    </source>
</evidence>
<evidence type="ECO:0000256" key="1">
    <source>
        <dbReference type="ARBA" id="ARBA00022679"/>
    </source>
</evidence>
<dbReference type="AlphaFoldDB" id="A0A9W6USP9"/>
<dbReference type="SUPFAM" id="SSF56214">
    <property type="entry name" value="4'-phosphopantetheinyl transferase"/>
    <property type="match status" value="1"/>
</dbReference>
<dbReference type="GO" id="GO:0008897">
    <property type="term" value="F:holo-[acyl-carrier-protein] synthase activity"/>
    <property type="evidence" value="ECO:0007669"/>
    <property type="project" value="InterPro"/>
</dbReference>
<dbReference type="InterPro" id="IPR003542">
    <property type="entry name" value="Enbac_synth_compD-like"/>
</dbReference>
<dbReference type="InterPro" id="IPR041354">
    <property type="entry name" value="4PPT_N"/>
</dbReference>
<evidence type="ECO:0000256" key="3">
    <source>
        <dbReference type="PIRSR" id="PIRSR603542-2"/>
    </source>
</evidence>
<feature type="domain" description="4'-phosphopantetheinyl transferase N-terminal" evidence="5">
    <location>
        <begin position="26"/>
        <end position="92"/>
    </location>
</feature>
<dbReference type="EMBL" id="BSRX01000060">
    <property type="protein sequence ID" value="GLW58813.1"/>
    <property type="molecule type" value="Genomic_DNA"/>
</dbReference>
<dbReference type="GO" id="GO:0009239">
    <property type="term" value="P:enterobactin biosynthetic process"/>
    <property type="evidence" value="ECO:0007669"/>
    <property type="project" value="InterPro"/>
</dbReference>
<feature type="binding site" evidence="3">
    <location>
        <position position="103"/>
    </location>
    <ligand>
        <name>Mg(2+)</name>
        <dbReference type="ChEBI" id="CHEBI:18420"/>
    </ligand>
</feature>
<feature type="binding site" evidence="3">
    <location>
        <position position="104"/>
    </location>
    <ligand>
        <name>Mg(2+)</name>
        <dbReference type="ChEBI" id="CHEBI:18420"/>
    </ligand>
</feature>
<dbReference type="PANTHER" id="PTHR38096:SF1">
    <property type="entry name" value="ENTEROBACTIN SYNTHASE COMPONENT D"/>
    <property type="match status" value="1"/>
</dbReference>
<feature type="binding site" evidence="2">
    <location>
        <position position="45"/>
    </location>
    <ligand>
        <name>CoA</name>
        <dbReference type="ChEBI" id="CHEBI:57287"/>
    </ligand>
</feature>
<dbReference type="InterPro" id="IPR037143">
    <property type="entry name" value="4-PPantetheinyl_Trfase_dom_sf"/>
</dbReference>
<dbReference type="Pfam" id="PF01648">
    <property type="entry name" value="ACPS"/>
    <property type="match status" value="1"/>
</dbReference>
<keyword evidence="1 6" id="KW-0808">Transferase</keyword>
<feature type="binding site" evidence="2">
    <location>
        <begin position="81"/>
        <end position="82"/>
    </location>
    <ligand>
        <name>CoA</name>
        <dbReference type="ChEBI" id="CHEBI:57287"/>
    </ligand>
</feature>
<organism evidence="6 7">
    <name type="scientific">Kitasatospora phosalacinea</name>
    <dbReference type="NCBI Taxonomy" id="2065"/>
    <lineage>
        <taxon>Bacteria</taxon>
        <taxon>Bacillati</taxon>
        <taxon>Actinomycetota</taxon>
        <taxon>Actinomycetes</taxon>
        <taxon>Kitasatosporales</taxon>
        <taxon>Streptomycetaceae</taxon>
        <taxon>Kitasatospora</taxon>
    </lineage>
</organism>
<dbReference type="OrthoDB" id="8210607at2"/>
<dbReference type="GO" id="GO:0009366">
    <property type="term" value="C:enterobactin synthetase complex"/>
    <property type="evidence" value="ECO:0007669"/>
    <property type="project" value="InterPro"/>
</dbReference>
<feature type="binding site" evidence="3">
    <location>
        <position position="105"/>
    </location>
    <ligand>
        <name>Mg(2+)</name>
        <dbReference type="ChEBI" id="CHEBI:18420"/>
    </ligand>
</feature>
<gene>
    <name evidence="6" type="ORF">Kpho01_68240</name>
</gene>
<sequence>MIERILPTAAVAVHTGDDADDAYPQETALVARAVPKRQREFAAARWCARRALAGIGHPAGPILTGPHNEPLWPDGVVGSLTHCEGYRAAAVARAGEVVSLGIDAEPHLALPEGVLEAVTRPEELPALAELVAAHPAVHWGKVLFSAKESVYKAWFPLQRRKLGFQDAALRFDPQERTFRVAPAPVRPVDGGELLTRMRGRFLVDGGLVVTSVVVED</sequence>
<reference evidence="6" key="1">
    <citation type="submission" date="2023-02" db="EMBL/GenBank/DDBJ databases">
        <title>Kitasatospora phosalacinea NBRC 14362.</title>
        <authorList>
            <person name="Ichikawa N."/>
            <person name="Sato H."/>
            <person name="Tonouchi N."/>
        </authorList>
    </citation>
    <scope>NUCLEOTIDE SEQUENCE</scope>
    <source>
        <strain evidence="6">NBRC 14362</strain>
    </source>
</reference>
<proteinExistence type="predicted"/>
<feature type="binding site" evidence="2">
    <location>
        <position position="148"/>
    </location>
    <ligand>
        <name>CoA</name>
        <dbReference type="ChEBI" id="CHEBI:57287"/>
    </ligand>
</feature>
<dbReference type="Gene3D" id="3.90.470.20">
    <property type="entry name" value="4'-phosphopantetheinyl transferase domain"/>
    <property type="match status" value="1"/>
</dbReference>
<dbReference type="Pfam" id="PF17837">
    <property type="entry name" value="4PPT_N"/>
    <property type="match status" value="1"/>
</dbReference>
<dbReference type="PRINTS" id="PR01399">
    <property type="entry name" value="ENTSNTHTASED"/>
</dbReference>
<evidence type="ECO:0000256" key="2">
    <source>
        <dbReference type="PIRSR" id="PIRSR603542-1"/>
    </source>
</evidence>